<name>A0A368U9F5_9GAMM</name>
<comment type="caution">
    <text evidence="1">The sequence shown here is derived from an EMBL/GenBank/DDBJ whole genome shotgun (WGS) entry which is preliminary data.</text>
</comment>
<evidence type="ECO:0000313" key="1">
    <source>
        <dbReference type="EMBL" id="RCV93575.1"/>
    </source>
</evidence>
<dbReference type="Proteomes" id="UP000253204">
    <property type="component" value="Unassembled WGS sequence"/>
</dbReference>
<dbReference type="RefSeq" id="WP_114484903.1">
    <property type="nucleotide sequence ID" value="NZ_CBCSHM010000005.1"/>
</dbReference>
<dbReference type="EMBL" id="QPIJ01000001">
    <property type="protein sequence ID" value="RCV93575.1"/>
    <property type="molecule type" value="Genomic_DNA"/>
</dbReference>
<dbReference type="AlphaFoldDB" id="A0A368U9F5"/>
<evidence type="ECO:0000313" key="2">
    <source>
        <dbReference type="Proteomes" id="UP000253204"/>
    </source>
</evidence>
<reference evidence="1 2" key="1">
    <citation type="submission" date="2018-07" db="EMBL/GenBank/DDBJ databases">
        <title>Halomonas rutogse sp. nov., isolated from Lake TangqianCo on Tibetan Plateau.</title>
        <authorList>
            <person name="Lu H."/>
            <person name="Xing P."/>
            <person name="Wu Q."/>
        </authorList>
    </citation>
    <scope>NUCLEOTIDE SEQUENCE [LARGE SCALE GENOMIC DNA]</scope>
    <source>
        <strain evidence="1 2">TQ8S</strain>
    </source>
</reference>
<gene>
    <name evidence="1" type="ORF">DU506_00020</name>
</gene>
<organism evidence="1 2">
    <name type="scientific">Vreelandella rituensis</name>
    <dbReference type="NCBI Taxonomy" id="2282306"/>
    <lineage>
        <taxon>Bacteria</taxon>
        <taxon>Pseudomonadati</taxon>
        <taxon>Pseudomonadota</taxon>
        <taxon>Gammaproteobacteria</taxon>
        <taxon>Oceanospirillales</taxon>
        <taxon>Halomonadaceae</taxon>
        <taxon>Vreelandella</taxon>
    </lineage>
</organism>
<keyword evidence="2" id="KW-1185">Reference proteome</keyword>
<protein>
    <submittedName>
        <fullName evidence="1">Uncharacterized protein</fullName>
    </submittedName>
</protein>
<proteinExistence type="predicted"/>
<sequence length="71" mass="7848">MSTITNHNVKTRCPMPSGYRLRSFSDDAERTTYGWISFDGVVTNGYPSPESAAAGARCDFQAHMNVQRMSA</sequence>
<accession>A0A368U9F5</accession>